<accession>A0ABW2GM65</accession>
<protein>
    <submittedName>
        <fullName evidence="1">Uncharacterized protein</fullName>
    </submittedName>
</protein>
<keyword evidence="2" id="KW-1185">Reference proteome</keyword>
<dbReference type="RefSeq" id="WP_386417548.1">
    <property type="nucleotide sequence ID" value="NZ_JBHSZO010000039.1"/>
</dbReference>
<proteinExistence type="predicted"/>
<name>A0ABW2GM65_9ACTN</name>
<dbReference type="EMBL" id="JBHSZO010000039">
    <property type="protein sequence ID" value="MFC7220697.1"/>
    <property type="molecule type" value="Genomic_DNA"/>
</dbReference>
<evidence type="ECO:0000313" key="1">
    <source>
        <dbReference type="EMBL" id="MFC7220697.1"/>
    </source>
</evidence>
<comment type="caution">
    <text evidence="1">The sequence shown here is derived from an EMBL/GenBank/DDBJ whole genome shotgun (WGS) entry which is preliminary data.</text>
</comment>
<evidence type="ECO:0000313" key="2">
    <source>
        <dbReference type="Proteomes" id="UP001596413"/>
    </source>
</evidence>
<reference evidence="2" key="1">
    <citation type="journal article" date="2019" name="Int. J. Syst. Evol. Microbiol.">
        <title>The Global Catalogue of Microorganisms (GCM) 10K type strain sequencing project: providing services to taxonomists for standard genome sequencing and annotation.</title>
        <authorList>
            <consortium name="The Broad Institute Genomics Platform"/>
            <consortium name="The Broad Institute Genome Sequencing Center for Infectious Disease"/>
            <person name="Wu L."/>
            <person name="Ma J."/>
        </authorList>
    </citation>
    <scope>NUCLEOTIDE SEQUENCE [LARGE SCALE GENOMIC DNA]</scope>
    <source>
        <strain evidence="2">CGMCC 1.13681</strain>
    </source>
</reference>
<sequence length="52" mass="5457">MPAEKKVIRIHLEPGRDGVTLSAVEVASATAPAETLVEATNLTEATVIEVEV</sequence>
<organism evidence="1 2">
    <name type="scientific">Streptomyces polyrhachis</name>
    <dbReference type="NCBI Taxonomy" id="1282885"/>
    <lineage>
        <taxon>Bacteria</taxon>
        <taxon>Bacillati</taxon>
        <taxon>Actinomycetota</taxon>
        <taxon>Actinomycetes</taxon>
        <taxon>Kitasatosporales</taxon>
        <taxon>Streptomycetaceae</taxon>
        <taxon>Streptomyces</taxon>
    </lineage>
</organism>
<dbReference type="Proteomes" id="UP001596413">
    <property type="component" value="Unassembled WGS sequence"/>
</dbReference>
<gene>
    <name evidence="1" type="ORF">ACFQLX_21415</name>
</gene>